<gene>
    <name evidence="2" type="ORF">M422DRAFT_782490</name>
</gene>
<proteinExistence type="predicted"/>
<accession>A0A0C9TYK1</accession>
<evidence type="ECO:0000313" key="3">
    <source>
        <dbReference type="Proteomes" id="UP000054279"/>
    </source>
</evidence>
<keyword evidence="3" id="KW-1185">Reference proteome</keyword>
<dbReference type="HOGENOM" id="CLU_888942_0_0_1"/>
<organism evidence="2 3">
    <name type="scientific">Sphaerobolus stellatus (strain SS14)</name>
    <dbReference type="NCBI Taxonomy" id="990650"/>
    <lineage>
        <taxon>Eukaryota</taxon>
        <taxon>Fungi</taxon>
        <taxon>Dikarya</taxon>
        <taxon>Basidiomycota</taxon>
        <taxon>Agaricomycotina</taxon>
        <taxon>Agaricomycetes</taxon>
        <taxon>Phallomycetidae</taxon>
        <taxon>Geastrales</taxon>
        <taxon>Sphaerobolaceae</taxon>
        <taxon>Sphaerobolus</taxon>
    </lineage>
</organism>
<reference evidence="2 3" key="1">
    <citation type="submission" date="2014-06" db="EMBL/GenBank/DDBJ databases">
        <title>Evolutionary Origins and Diversification of the Mycorrhizal Mutualists.</title>
        <authorList>
            <consortium name="DOE Joint Genome Institute"/>
            <consortium name="Mycorrhizal Genomics Consortium"/>
            <person name="Kohler A."/>
            <person name="Kuo A."/>
            <person name="Nagy L.G."/>
            <person name="Floudas D."/>
            <person name="Copeland A."/>
            <person name="Barry K.W."/>
            <person name="Cichocki N."/>
            <person name="Veneault-Fourrey C."/>
            <person name="LaButti K."/>
            <person name="Lindquist E.A."/>
            <person name="Lipzen A."/>
            <person name="Lundell T."/>
            <person name="Morin E."/>
            <person name="Murat C."/>
            <person name="Riley R."/>
            <person name="Ohm R."/>
            <person name="Sun H."/>
            <person name="Tunlid A."/>
            <person name="Henrissat B."/>
            <person name="Grigoriev I.V."/>
            <person name="Hibbett D.S."/>
            <person name="Martin F."/>
        </authorList>
    </citation>
    <scope>NUCLEOTIDE SEQUENCE [LARGE SCALE GENOMIC DNA]</scope>
    <source>
        <strain evidence="2 3">SS14</strain>
    </source>
</reference>
<protein>
    <submittedName>
        <fullName evidence="2">Uncharacterized protein</fullName>
    </submittedName>
</protein>
<dbReference type="AlphaFoldDB" id="A0A0C9TYK1"/>
<feature type="region of interest" description="Disordered" evidence="1">
    <location>
        <begin position="49"/>
        <end position="70"/>
    </location>
</feature>
<evidence type="ECO:0000313" key="2">
    <source>
        <dbReference type="EMBL" id="KIJ35548.1"/>
    </source>
</evidence>
<dbReference type="Proteomes" id="UP000054279">
    <property type="component" value="Unassembled WGS sequence"/>
</dbReference>
<evidence type="ECO:0000256" key="1">
    <source>
        <dbReference type="SAM" id="MobiDB-lite"/>
    </source>
</evidence>
<sequence length="313" mass="34560">MATQVERLKDTTLVSATLLVRRNTETPGLRPGFRASESVTDGDIVTDVTSSASHVPSPTTVPPISTASLPSSTPIIPSPTTPLPSPITPLSLSVTTPVIHPKPKRKEPLVKNLSKCVLPDWFTTHRTRFESLNYGKPWEDLVAAWTALEEDMGYVDSRSTDKTHRLVINKLPPQVADWDRRTRSVAEVSKYVRECDVGTFASKCRDSWNCMKGDLESDSKPIRKGGAFGIVVWIIVLWWWRSKASSVTSQKEWKKVVGEVTDAMRAACKRDDAEEGTAEDVMVRSSRGQKRRAAQMASATNAPATKRRCGAQT</sequence>
<feature type="region of interest" description="Disordered" evidence="1">
    <location>
        <begin position="271"/>
        <end position="313"/>
    </location>
</feature>
<name>A0A0C9TYK1_SPHS4</name>
<dbReference type="EMBL" id="KN837187">
    <property type="protein sequence ID" value="KIJ35548.1"/>
    <property type="molecule type" value="Genomic_DNA"/>
</dbReference>